<dbReference type="AlphaFoldDB" id="E4RYP4"/>
<dbReference type="SUPFAM" id="SSF56300">
    <property type="entry name" value="Metallo-dependent phosphatases"/>
    <property type="match status" value="1"/>
</dbReference>
<dbReference type="InterPro" id="IPR000979">
    <property type="entry name" value="Phosphodiesterase_MJ0936/Vps29"/>
</dbReference>
<comment type="similarity">
    <text evidence="1 2">Belongs to the metallophosphoesterase superfamily. YfcE family.</text>
</comment>
<evidence type="ECO:0000256" key="1">
    <source>
        <dbReference type="ARBA" id="ARBA00008950"/>
    </source>
</evidence>
<protein>
    <recommendedName>
        <fullName evidence="2">Phosphoesterase</fullName>
        <ecNumber evidence="2">3.1.4.-</ecNumber>
    </recommendedName>
</protein>
<accession>E4RYP4</accession>
<dbReference type="Proteomes" id="UP000007435">
    <property type="component" value="Chromosome"/>
</dbReference>
<organism evidence="4 5">
    <name type="scientific">Leadbetterella byssophila (strain DSM 17132 / JCM 16389 / KACC 11308 / NBRC 106382 / 4M15)</name>
    <dbReference type="NCBI Taxonomy" id="649349"/>
    <lineage>
        <taxon>Bacteria</taxon>
        <taxon>Pseudomonadati</taxon>
        <taxon>Bacteroidota</taxon>
        <taxon>Cytophagia</taxon>
        <taxon>Cytophagales</taxon>
        <taxon>Leadbetterellaceae</taxon>
        <taxon>Leadbetterella</taxon>
    </lineage>
</organism>
<name>E4RYP4_LEAB4</name>
<dbReference type="GO" id="GO:0046872">
    <property type="term" value="F:metal ion binding"/>
    <property type="evidence" value="ECO:0007669"/>
    <property type="project" value="UniProtKB-KW"/>
</dbReference>
<evidence type="ECO:0000313" key="5">
    <source>
        <dbReference type="Proteomes" id="UP000007435"/>
    </source>
</evidence>
<dbReference type="RefSeq" id="WP_013407458.1">
    <property type="nucleotide sequence ID" value="NC_014655.1"/>
</dbReference>
<dbReference type="NCBIfam" id="TIGR00040">
    <property type="entry name" value="yfcE"/>
    <property type="match status" value="1"/>
</dbReference>
<keyword evidence="5" id="KW-1185">Reference proteome</keyword>
<sequence>MIRIGLISDTHSYLDPGVFTHFQDCDEIWHIGDVGDISVSDALAGFKPLYGVYGNIDGPPLRYEWPEHLLLEREGLRILIIHIGGLPGKFPAKVKSLIKKHNPHLFICGHSHILRVIKGDGLVYINPGAAGRHGFHAVRTLMRMELSEGKISHLEVVELGKR</sequence>
<proteinExistence type="inferred from homology"/>
<evidence type="ECO:0000313" key="4">
    <source>
        <dbReference type="EMBL" id="ADQ16406.1"/>
    </source>
</evidence>
<dbReference type="InterPro" id="IPR029052">
    <property type="entry name" value="Metallo-depent_PP-like"/>
</dbReference>
<dbReference type="Gene3D" id="3.60.21.10">
    <property type="match status" value="1"/>
</dbReference>
<dbReference type="KEGG" id="lby:Lbys_0644"/>
<comment type="cofactor">
    <cofactor evidence="2">
        <name>a divalent metal cation</name>
        <dbReference type="ChEBI" id="CHEBI:60240"/>
    </cofactor>
</comment>
<evidence type="ECO:0000256" key="2">
    <source>
        <dbReference type="RuleBase" id="RU362039"/>
    </source>
</evidence>
<reference key="1">
    <citation type="submission" date="2010-11" db="EMBL/GenBank/DDBJ databases">
        <title>The complete genome of Leadbetterella byssophila DSM 17132.</title>
        <authorList>
            <consortium name="US DOE Joint Genome Institute (JGI-PGF)"/>
            <person name="Lucas S."/>
            <person name="Copeland A."/>
            <person name="Lapidus A."/>
            <person name="Glavina del Rio T."/>
            <person name="Dalin E."/>
            <person name="Tice H."/>
            <person name="Bruce D."/>
            <person name="Goodwin L."/>
            <person name="Pitluck S."/>
            <person name="Kyrpides N."/>
            <person name="Mavromatis K."/>
            <person name="Ivanova N."/>
            <person name="Teshima H."/>
            <person name="Brettin T."/>
            <person name="Detter J.C."/>
            <person name="Han C."/>
            <person name="Tapia R."/>
            <person name="Land M."/>
            <person name="Hauser L."/>
            <person name="Markowitz V."/>
            <person name="Cheng J.-F."/>
            <person name="Hugenholtz P."/>
            <person name="Woyke T."/>
            <person name="Wu D."/>
            <person name="Tindall B."/>
            <person name="Pomrenke H.G."/>
            <person name="Brambilla E."/>
            <person name="Klenk H.-P."/>
            <person name="Eisen J.A."/>
        </authorList>
    </citation>
    <scope>NUCLEOTIDE SEQUENCE [LARGE SCALE GENOMIC DNA]</scope>
    <source>
        <strain>DSM 17132</strain>
    </source>
</reference>
<dbReference type="HOGENOM" id="CLU_063749_3_1_10"/>
<dbReference type="OrthoDB" id="9785951at2"/>
<dbReference type="EC" id="3.1.4.-" evidence="2"/>
<dbReference type="STRING" id="649349.Lbys_0644"/>
<keyword evidence="2" id="KW-0479">Metal-binding</keyword>
<evidence type="ECO:0000259" key="3">
    <source>
        <dbReference type="Pfam" id="PF12850"/>
    </source>
</evidence>
<dbReference type="GO" id="GO:0016787">
    <property type="term" value="F:hydrolase activity"/>
    <property type="evidence" value="ECO:0007669"/>
    <property type="project" value="UniProtKB-UniRule"/>
</dbReference>
<dbReference type="eggNOG" id="COG0622">
    <property type="taxonomic scope" value="Bacteria"/>
</dbReference>
<dbReference type="Pfam" id="PF12850">
    <property type="entry name" value="Metallophos_2"/>
    <property type="match status" value="1"/>
</dbReference>
<feature type="domain" description="Calcineurin-like phosphoesterase" evidence="3">
    <location>
        <begin position="3"/>
        <end position="148"/>
    </location>
</feature>
<dbReference type="EMBL" id="CP002305">
    <property type="protein sequence ID" value="ADQ16406.1"/>
    <property type="molecule type" value="Genomic_DNA"/>
</dbReference>
<dbReference type="PANTHER" id="PTHR11124">
    <property type="entry name" value="VACUOLAR SORTING PROTEIN VPS29"/>
    <property type="match status" value="1"/>
</dbReference>
<dbReference type="InterPro" id="IPR024654">
    <property type="entry name" value="Calcineurin-like_PHP_lpxH"/>
</dbReference>
<gene>
    <name evidence="4" type="ordered locus">Lbys_0644</name>
</gene>
<reference evidence="4 5" key="2">
    <citation type="journal article" date="2011" name="Stand. Genomic Sci.">
        <title>Complete genome sequence of Leadbetterella byssophila type strain (4M15).</title>
        <authorList>
            <person name="Abt B."/>
            <person name="Teshima H."/>
            <person name="Lucas S."/>
            <person name="Lapidus A."/>
            <person name="Del Rio T.G."/>
            <person name="Nolan M."/>
            <person name="Tice H."/>
            <person name="Cheng J.F."/>
            <person name="Pitluck S."/>
            <person name="Liolios K."/>
            <person name="Pagani I."/>
            <person name="Ivanova N."/>
            <person name="Mavromatis K."/>
            <person name="Pati A."/>
            <person name="Tapia R."/>
            <person name="Han C."/>
            <person name="Goodwin L."/>
            <person name="Chen A."/>
            <person name="Palaniappan K."/>
            <person name="Land M."/>
            <person name="Hauser L."/>
            <person name="Chang Y.J."/>
            <person name="Jeffries C.D."/>
            <person name="Rohde M."/>
            <person name="Goker M."/>
            <person name="Tindall B.J."/>
            <person name="Detter J.C."/>
            <person name="Woyke T."/>
            <person name="Bristow J."/>
            <person name="Eisen J.A."/>
            <person name="Markowitz V."/>
            <person name="Hugenholtz P."/>
            <person name="Klenk H.P."/>
            <person name="Kyrpides N.C."/>
        </authorList>
    </citation>
    <scope>NUCLEOTIDE SEQUENCE [LARGE SCALE GENOMIC DNA]</scope>
    <source>
        <strain evidence="5">DSM 17132 / JCM 16389 / KACC 11308 / NBRC 106382 / 4M15</strain>
    </source>
</reference>